<accession>A0A6F9DUE8</accession>
<dbReference type="AlphaFoldDB" id="A0A6F9DUE8"/>
<evidence type="ECO:0000259" key="2">
    <source>
        <dbReference type="PROSITE" id="PS50004"/>
    </source>
</evidence>
<dbReference type="PROSITE" id="PS50004">
    <property type="entry name" value="C2"/>
    <property type="match status" value="2"/>
</dbReference>
<dbReference type="SUPFAM" id="SSF49562">
    <property type="entry name" value="C2 domain (Calcium/lipid-binding domain, CaLB)"/>
    <property type="match status" value="2"/>
</dbReference>
<name>A0A6F9DUE8_9ASCI</name>
<dbReference type="EMBL" id="LR790907">
    <property type="protein sequence ID" value="CAB3266769.1"/>
    <property type="molecule type" value="mRNA"/>
</dbReference>
<dbReference type="Gene3D" id="2.60.40.150">
    <property type="entry name" value="C2 domain"/>
    <property type="match status" value="2"/>
</dbReference>
<dbReference type="PANTHER" id="PTHR46291:SF4">
    <property type="entry name" value="C2 CALCIUM-DEPENDENT DOMAIN-CONTAINING PROTEIN 4C-LIKE"/>
    <property type="match status" value="1"/>
</dbReference>
<evidence type="ECO:0000256" key="1">
    <source>
        <dbReference type="SAM" id="MobiDB-lite"/>
    </source>
</evidence>
<dbReference type="InterPro" id="IPR043549">
    <property type="entry name" value="C2C4C/C2C4D"/>
</dbReference>
<proteinExistence type="evidence at transcript level"/>
<feature type="region of interest" description="Disordered" evidence="1">
    <location>
        <begin position="20"/>
        <end position="98"/>
    </location>
</feature>
<protein>
    <submittedName>
        <fullName evidence="3">Synaptotagmin-7</fullName>
    </submittedName>
</protein>
<evidence type="ECO:0000313" key="3">
    <source>
        <dbReference type="EMBL" id="CAB3266769.1"/>
    </source>
</evidence>
<organism evidence="3">
    <name type="scientific">Phallusia mammillata</name>
    <dbReference type="NCBI Taxonomy" id="59560"/>
    <lineage>
        <taxon>Eukaryota</taxon>
        <taxon>Metazoa</taxon>
        <taxon>Chordata</taxon>
        <taxon>Tunicata</taxon>
        <taxon>Ascidiacea</taxon>
        <taxon>Phlebobranchia</taxon>
        <taxon>Ascidiidae</taxon>
        <taxon>Phallusia</taxon>
    </lineage>
</organism>
<dbReference type="PANTHER" id="PTHR46291">
    <property type="entry name" value="C2 DOMAIN-CONTAINING PROTEIN"/>
    <property type="match status" value="1"/>
</dbReference>
<dbReference type="InterPro" id="IPR035892">
    <property type="entry name" value="C2_domain_sf"/>
</dbReference>
<feature type="domain" description="C2" evidence="2">
    <location>
        <begin position="431"/>
        <end position="549"/>
    </location>
</feature>
<reference evidence="3" key="1">
    <citation type="submission" date="2020-04" db="EMBL/GenBank/DDBJ databases">
        <authorList>
            <person name="Neveu A P."/>
        </authorList>
    </citation>
    <scope>NUCLEOTIDE SEQUENCE</scope>
    <source>
        <tissue evidence="3">Whole embryo</tissue>
    </source>
</reference>
<dbReference type="InterPro" id="IPR000008">
    <property type="entry name" value="C2_dom"/>
</dbReference>
<dbReference type="SMART" id="SM00239">
    <property type="entry name" value="C2"/>
    <property type="match status" value="2"/>
</dbReference>
<gene>
    <name evidence="3" type="primary">Syt7-002</name>
</gene>
<dbReference type="Pfam" id="PF00168">
    <property type="entry name" value="C2"/>
    <property type="match status" value="1"/>
</dbReference>
<sequence>MWGHLRESVQAHATNIVRDISDRLSTSEQDRNRNLQSSHKNAMKNVVTPNSIPQFTLPPLLTYDASEEELESGDGSNDSKKQDAHSQTQARMDDSLKPLTVYNKDQNCHSLSSKRSKNLQKLDQEQNQPGLALQHLLSTKSGFSTLTESPNTRRKESLFLSPSPSYHMTEIGSLPMSGSVDAIGISSSDSDLSRTVSPSSSPLIERLKQKRLFGRSALDSDSNSSCHSSPVQHRKISGKAFHDNSTCATENIVPTEQSAFTGKGIGKNESDGKTVKRSRSASNVFAKSTAARALYSTEVDHSKSPRIHIILTYLQTQQKLNVSILEGENFVDERLQGYLKVSLLPRSYGSFRSDLFPLSTSRIDIKERFSFDAVGIDDICHVSLEISCKEKSGGLRQSKKTLGAIVVPLSDYRLTDSNDIWLDLKPSELEDLPHIQLSLCYHAMLGFVTVEVIAVRNVPKGTLGRYQDCYVVLTEEPSVEKSSKKQTKISHRDKDPVFEESFIISMSNDQLVIMATLFVKDRVKGIWIPFGFVKLGDGVDNWSGQLQWSQALAREGQPVVYWHLLRAP</sequence>
<feature type="domain" description="C2" evidence="2">
    <location>
        <begin position="303"/>
        <end position="422"/>
    </location>
</feature>